<evidence type="ECO:0000256" key="2">
    <source>
        <dbReference type="ARBA" id="ARBA00022448"/>
    </source>
</evidence>
<dbReference type="HAMAP" id="MF_01416">
    <property type="entry name" value="ATP_synth_delta_bact"/>
    <property type="match status" value="1"/>
</dbReference>
<evidence type="ECO:0000256" key="7">
    <source>
        <dbReference type="HAMAP-Rule" id="MF_01416"/>
    </source>
</evidence>
<accession>A0A3P1X1F2</accession>
<keyword evidence="5 7" id="KW-0472">Membrane</keyword>
<evidence type="ECO:0000256" key="3">
    <source>
        <dbReference type="ARBA" id="ARBA00022781"/>
    </source>
</evidence>
<evidence type="ECO:0000313" key="8">
    <source>
        <dbReference type="EMBL" id="RRD50563.1"/>
    </source>
</evidence>
<organism evidence="8 9">
    <name type="scientific">Arachnia propionica</name>
    <dbReference type="NCBI Taxonomy" id="1750"/>
    <lineage>
        <taxon>Bacteria</taxon>
        <taxon>Bacillati</taxon>
        <taxon>Actinomycetota</taxon>
        <taxon>Actinomycetes</taxon>
        <taxon>Propionibacteriales</taxon>
        <taxon>Propionibacteriaceae</taxon>
        <taxon>Arachnia</taxon>
    </lineage>
</organism>
<dbReference type="NCBIfam" id="NF009967">
    <property type="entry name" value="PRK13430.1"/>
    <property type="match status" value="1"/>
</dbReference>
<evidence type="ECO:0000256" key="1">
    <source>
        <dbReference type="ARBA" id="ARBA00004370"/>
    </source>
</evidence>
<proteinExistence type="inferred from homology"/>
<evidence type="ECO:0000256" key="4">
    <source>
        <dbReference type="ARBA" id="ARBA00023065"/>
    </source>
</evidence>
<keyword evidence="7" id="KW-1003">Cell membrane</keyword>
<evidence type="ECO:0000256" key="5">
    <source>
        <dbReference type="ARBA" id="ARBA00023136"/>
    </source>
</evidence>
<dbReference type="PRINTS" id="PR00125">
    <property type="entry name" value="ATPASEDELTA"/>
</dbReference>
<comment type="similarity">
    <text evidence="7">Belongs to the ATPase delta chain family.</text>
</comment>
<dbReference type="RefSeq" id="WP_125227168.1">
    <property type="nucleotide sequence ID" value="NZ_RQYT01000005.1"/>
</dbReference>
<dbReference type="Proteomes" id="UP000280935">
    <property type="component" value="Unassembled WGS sequence"/>
</dbReference>
<comment type="caution">
    <text evidence="8">The sequence shown here is derived from an EMBL/GenBank/DDBJ whole genome shotgun (WGS) entry which is preliminary data.</text>
</comment>
<dbReference type="InterPro" id="IPR000711">
    <property type="entry name" value="ATPase_OSCP/dsu"/>
</dbReference>
<gene>
    <name evidence="7" type="primary">atpH</name>
    <name evidence="8" type="ORF">EII35_03990</name>
</gene>
<dbReference type="GO" id="GO:0046933">
    <property type="term" value="F:proton-transporting ATP synthase activity, rotational mechanism"/>
    <property type="evidence" value="ECO:0007669"/>
    <property type="project" value="UniProtKB-UniRule"/>
</dbReference>
<keyword evidence="7" id="KW-0139">CF(1)</keyword>
<dbReference type="Pfam" id="PF00213">
    <property type="entry name" value="OSCP"/>
    <property type="match status" value="1"/>
</dbReference>
<dbReference type="GO" id="GO:0016787">
    <property type="term" value="F:hydrolase activity"/>
    <property type="evidence" value="ECO:0007669"/>
    <property type="project" value="UniProtKB-KW"/>
</dbReference>
<comment type="subcellular location">
    <subcellularLocation>
        <location evidence="7">Cell membrane</location>
        <topology evidence="7">Peripheral membrane protein</topology>
    </subcellularLocation>
    <subcellularLocation>
        <location evidence="1">Membrane</location>
    </subcellularLocation>
</comment>
<keyword evidence="2 7" id="KW-0813">Transport</keyword>
<evidence type="ECO:0000256" key="6">
    <source>
        <dbReference type="ARBA" id="ARBA00023310"/>
    </source>
</evidence>
<dbReference type="GO" id="GO:0045259">
    <property type="term" value="C:proton-transporting ATP synthase complex"/>
    <property type="evidence" value="ECO:0007669"/>
    <property type="project" value="UniProtKB-KW"/>
</dbReference>
<keyword evidence="4 7" id="KW-0406">Ion transport</keyword>
<comment type="function">
    <text evidence="7">F(1)F(0) ATP synthase produces ATP from ADP in the presence of a proton or sodium gradient. F-type ATPases consist of two structural domains, F(1) containing the extramembraneous catalytic core and F(0) containing the membrane proton channel, linked together by a central stalk and a peripheral stalk. During catalysis, ATP synthesis in the catalytic domain of F(1) is coupled via a rotary mechanism of the central stalk subunits to proton translocation.</text>
</comment>
<sequence>MKSHDAALSSFDTVADATRVDVRAAEELFAVVDLLEAQPPLRRSLSDPSATPKDRQALARRLFDGRLSASALALVVEIVAQPWPSGRTLMEAIERQGVRGLLRNAREAGELERVQEELNQFAGTINGSPELADALRNRGRTLDDRRALIARLLTGKASGTTSVLASRAAAARKRTVALTLGHYLSLAAELARERIARIVVARPLDAARTERLRKALEAQVGGKVFLQFEIDPAVLGGMSVTLGSDVYESTIAGRLEDARRQLN</sequence>
<reference evidence="8 9" key="1">
    <citation type="submission" date="2018-11" db="EMBL/GenBank/DDBJ databases">
        <title>Genomes From Bacteria Associated with the Canine Oral Cavity: a Test Case for Automated Genome-Based Taxonomic Assignment.</title>
        <authorList>
            <person name="Coil D.A."/>
            <person name="Jospin G."/>
            <person name="Darling A.E."/>
            <person name="Wallis C."/>
            <person name="Davis I.J."/>
            <person name="Harris S."/>
            <person name="Eisen J.A."/>
            <person name="Holcombe L.J."/>
            <person name="O'Flynn C."/>
        </authorList>
    </citation>
    <scope>NUCLEOTIDE SEQUENCE [LARGE SCALE GENOMIC DNA]</scope>
    <source>
        <strain evidence="8 9">OH2822_COT-296</strain>
    </source>
</reference>
<name>A0A3P1X1F2_9ACTN</name>
<dbReference type="EMBL" id="RQYT01000005">
    <property type="protein sequence ID" value="RRD50563.1"/>
    <property type="molecule type" value="Genomic_DNA"/>
</dbReference>
<protein>
    <recommendedName>
        <fullName evidence="7">ATP synthase subunit delta</fullName>
    </recommendedName>
    <alternativeName>
        <fullName evidence="7">ATP synthase F(1) sector subunit delta</fullName>
    </alternativeName>
    <alternativeName>
        <fullName evidence="7">F-type ATPase subunit delta</fullName>
        <shortName evidence="7">F-ATPase subunit delta</shortName>
    </alternativeName>
</protein>
<dbReference type="GO" id="GO:0005886">
    <property type="term" value="C:plasma membrane"/>
    <property type="evidence" value="ECO:0007669"/>
    <property type="project" value="UniProtKB-SubCell"/>
</dbReference>
<evidence type="ECO:0000313" key="9">
    <source>
        <dbReference type="Proteomes" id="UP000280935"/>
    </source>
</evidence>
<dbReference type="PANTHER" id="PTHR11910">
    <property type="entry name" value="ATP SYNTHASE DELTA CHAIN"/>
    <property type="match status" value="1"/>
</dbReference>
<dbReference type="OrthoDB" id="5242917at2"/>
<comment type="function">
    <text evidence="7">This protein is part of the stalk that links CF(0) to CF(1). It either transmits conformational changes from CF(0) to CF(1) or is implicated in proton conduction.</text>
</comment>
<keyword evidence="8" id="KW-0378">Hydrolase</keyword>
<dbReference type="AlphaFoldDB" id="A0A3P1X1F2"/>
<keyword evidence="3 7" id="KW-0375">Hydrogen ion transport</keyword>
<keyword evidence="6 7" id="KW-0066">ATP synthesis</keyword>